<proteinExistence type="predicted"/>
<protein>
    <submittedName>
        <fullName evidence="1">Uncharacterized protein</fullName>
    </submittedName>
</protein>
<sequence length="68" mass="7931">MALVLFHNPCQNVLRTSLWTLRALWTLRTTTALLWWMLRALLSQHHDLHLLYQDLLVDVAPALGAVWL</sequence>
<comment type="caution">
    <text evidence="1">The sequence shown here is derived from an EMBL/GenBank/DDBJ whole genome shotgun (WGS) entry which is preliminary data.</text>
</comment>
<dbReference type="EMBL" id="CM034389">
    <property type="protein sequence ID" value="KAJ0182584.1"/>
    <property type="molecule type" value="Genomic_DNA"/>
</dbReference>
<name>A0ACC1DF39_9NEOP</name>
<dbReference type="Proteomes" id="UP000824533">
    <property type="component" value="Linkage Group LG03"/>
</dbReference>
<evidence type="ECO:0000313" key="1">
    <source>
        <dbReference type="EMBL" id="KAJ0182584.1"/>
    </source>
</evidence>
<keyword evidence="2" id="KW-1185">Reference proteome</keyword>
<reference evidence="1 2" key="1">
    <citation type="journal article" date="2021" name="Front. Genet.">
        <title>Chromosome-Level Genome Assembly Reveals Significant Gene Expansion in the Toll and IMD Signaling Pathways of Dendrolimus kikuchii.</title>
        <authorList>
            <person name="Zhou J."/>
            <person name="Wu P."/>
            <person name="Xiong Z."/>
            <person name="Liu N."/>
            <person name="Zhao N."/>
            <person name="Ji M."/>
            <person name="Qiu Y."/>
            <person name="Yang B."/>
        </authorList>
    </citation>
    <scope>NUCLEOTIDE SEQUENCE [LARGE SCALE GENOMIC DNA]</scope>
    <source>
        <strain evidence="1">Ann1</strain>
    </source>
</reference>
<gene>
    <name evidence="1" type="ORF">K1T71_001953</name>
</gene>
<evidence type="ECO:0000313" key="2">
    <source>
        <dbReference type="Proteomes" id="UP000824533"/>
    </source>
</evidence>
<organism evidence="1 2">
    <name type="scientific">Dendrolimus kikuchii</name>
    <dbReference type="NCBI Taxonomy" id="765133"/>
    <lineage>
        <taxon>Eukaryota</taxon>
        <taxon>Metazoa</taxon>
        <taxon>Ecdysozoa</taxon>
        <taxon>Arthropoda</taxon>
        <taxon>Hexapoda</taxon>
        <taxon>Insecta</taxon>
        <taxon>Pterygota</taxon>
        <taxon>Neoptera</taxon>
        <taxon>Endopterygota</taxon>
        <taxon>Lepidoptera</taxon>
        <taxon>Glossata</taxon>
        <taxon>Ditrysia</taxon>
        <taxon>Bombycoidea</taxon>
        <taxon>Lasiocampidae</taxon>
        <taxon>Dendrolimus</taxon>
    </lineage>
</organism>
<accession>A0ACC1DF39</accession>